<evidence type="ECO:0000256" key="2">
    <source>
        <dbReference type="SAM" id="Phobius"/>
    </source>
</evidence>
<sequence length="320" mass="36260">MRQQIVCKNWPCATPSWIEVLLDLVQHYLCLLLLILADIMGKPLHDLDSLWEKVVKVAFPFTIIWGLACWGDTWNRRATIRVLSCITPHIREALEPVSAVVGALVSIAAMPFRTRCVRQSRPRVATQTTIDDAVRAFELSTLKWIVNLLGLAYHCALMAGCLVVIAFCAVVVHVPNPFQIHVGFRRWRARAAQDVWCWFFPLPPVERSVIPLIRRRDQRTFDEESQKVLDEGHFYLVFPRPGCPGPIFAPQVPDTSHSPLPRTPSPTPDYSHMFAHPPPPPPPAARPAEGTVPGPLPKKYKDRKKSKYFQAPRWSPIPLL</sequence>
<proteinExistence type="predicted"/>
<name>A0AAV9W668_9PEZI</name>
<feature type="transmembrane region" description="Helical" evidence="2">
    <location>
        <begin position="24"/>
        <end position="41"/>
    </location>
</feature>
<organism evidence="3 4">
    <name type="scientific">Arthrobotrys musiformis</name>
    <dbReference type="NCBI Taxonomy" id="47236"/>
    <lineage>
        <taxon>Eukaryota</taxon>
        <taxon>Fungi</taxon>
        <taxon>Dikarya</taxon>
        <taxon>Ascomycota</taxon>
        <taxon>Pezizomycotina</taxon>
        <taxon>Orbiliomycetes</taxon>
        <taxon>Orbiliales</taxon>
        <taxon>Orbiliaceae</taxon>
        <taxon>Arthrobotrys</taxon>
    </lineage>
</organism>
<dbReference type="Proteomes" id="UP001370758">
    <property type="component" value="Unassembled WGS sequence"/>
</dbReference>
<evidence type="ECO:0000256" key="1">
    <source>
        <dbReference type="SAM" id="MobiDB-lite"/>
    </source>
</evidence>
<feature type="transmembrane region" description="Helical" evidence="2">
    <location>
        <begin position="53"/>
        <end position="73"/>
    </location>
</feature>
<reference evidence="3 4" key="1">
    <citation type="submission" date="2023-08" db="EMBL/GenBank/DDBJ databases">
        <authorList>
            <person name="Palmer J.M."/>
        </authorList>
    </citation>
    <scope>NUCLEOTIDE SEQUENCE [LARGE SCALE GENOMIC DNA]</scope>
    <source>
        <strain evidence="3 4">TWF481</strain>
    </source>
</reference>
<feature type="region of interest" description="Disordered" evidence="1">
    <location>
        <begin position="249"/>
        <end position="320"/>
    </location>
</feature>
<accession>A0AAV9W668</accession>
<evidence type="ECO:0000313" key="4">
    <source>
        <dbReference type="Proteomes" id="UP001370758"/>
    </source>
</evidence>
<evidence type="ECO:0000313" key="3">
    <source>
        <dbReference type="EMBL" id="KAK6502058.1"/>
    </source>
</evidence>
<feature type="transmembrane region" description="Helical" evidence="2">
    <location>
        <begin position="144"/>
        <end position="172"/>
    </location>
</feature>
<comment type="caution">
    <text evidence="3">The sequence shown here is derived from an EMBL/GenBank/DDBJ whole genome shotgun (WGS) entry which is preliminary data.</text>
</comment>
<feature type="compositionally biased region" description="Basic residues" evidence="1">
    <location>
        <begin position="298"/>
        <end position="307"/>
    </location>
</feature>
<feature type="compositionally biased region" description="Pro residues" evidence="1">
    <location>
        <begin position="276"/>
        <end position="285"/>
    </location>
</feature>
<keyword evidence="2" id="KW-0812">Transmembrane</keyword>
<dbReference type="AlphaFoldDB" id="A0AAV9W668"/>
<keyword evidence="2" id="KW-1133">Transmembrane helix</keyword>
<gene>
    <name evidence="3" type="ORF">TWF481_009871</name>
</gene>
<dbReference type="EMBL" id="JAVHJL010000006">
    <property type="protein sequence ID" value="KAK6502058.1"/>
    <property type="molecule type" value="Genomic_DNA"/>
</dbReference>
<protein>
    <submittedName>
        <fullName evidence="3">Uncharacterized protein</fullName>
    </submittedName>
</protein>
<keyword evidence="2" id="KW-0472">Membrane</keyword>
<keyword evidence="4" id="KW-1185">Reference proteome</keyword>